<evidence type="ECO:0000313" key="8">
    <source>
        <dbReference type="EMBL" id="TDH15750.1"/>
    </source>
</evidence>
<name>A0A484DM24_PERFV</name>
<evidence type="ECO:0000256" key="3">
    <source>
        <dbReference type="PROSITE-ProRule" id="PRU00191"/>
    </source>
</evidence>
<evidence type="ECO:0000256" key="4">
    <source>
        <dbReference type="SAM" id="MobiDB-lite"/>
    </source>
</evidence>
<dbReference type="Gene3D" id="1.10.840.10">
    <property type="entry name" value="Ras guanine-nucleotide exchange factors catalytic domain"/>
    <property type="match status" value="1"/>
</dbReference>
<feature type="compositionally biased region" description="Low complexity" evidence="4">
    <location>
        <begin position="357"/>
        <end position="369"/>
    </location>
</feature>
<evidence type="ECO:0008006" key="10">
    <source>
        <dbReference type="Google" id="ProtNLM"/>
    </source>
</evidence>
<dbReference type="SMART" id="SM00147">
    <property type="entry name" value="RasGEF"/>
    <property type="match status" value="1"/>
</dbReference>
<dbReference type="GO" id="GO:0007264">
    <property type="term" value="P:small GTPase-mediated signal transduction"/>
    <property type="evidence" value="ECO:0007669"/>
    <property type="project" value="InterPro"/>
</dbReference>
<proteinExistence type="predicted"/>
<evidence type="ECO:0000256" key="2">
    <source>
        <dbReference type="PROSITE-ProRule" id="PRU00168"/>
    </source>
</evidence>
<dbReference type="SUPFAM" id="SSF55550">
    <property type="entry name" value="SH2 domain"/>
    <property type="match status" value="1"/>
</dbReference>
<keyword evidence="2" id="KW-0344">Guanine-nucleotide releasing factor</keyword>
<feature type="compositionally biased region" description="Basic and acidic residues" evidence="4">
    <location>
        <begin position="371"/>
        <end position="381"/>
    </location>
</feature>
<dbReference type="Pfam" id="PF00617">
    <property type="entry name" value="RasGEF"/>
    <property type="match status" value="1"/>
</dbReference>
<dbReference type="InterPro" id="IPR036964">
    <property type="entry name" value="RASGEF_cat_dom_sf"/>
</dbReference>
<feature type="domain" description="SH2" evidence="5">
    <location>
        <begin position="240"/>
        <end position="339"/>
    </location>
</feature>
<protein>
    <recommendedName>
        <fullName evidence="10">SH2 domain-containing protein</fullName>
    </recommendedName>
</protein>
<dbReference type="InterPro" id="IPR051853">
    <property type="entry name" value="SH2-Ras-GEF_adapter"/>
</dbReference>
<dbReference type="SUPFAM" id="SSF48366">
    <property type="entry name" value="Ras GEF"/>
    <property type="match status" value="1"/>
</dbReference>
<dbReference type="GO" id="GO:0001784">
    <property type="term" value="F:phosphotyrosine residue binding"/>
    <property type="evidence" value="ECO:0007669"/>
    <property type="project" value="InterPro"/>
</dbReference>
<dbReference type="PROSITE" id="PS50001">
    <property type="entry name" value="SH2"/>
    <property type="match status" value="1"/>
</dbReference>
<dbReference type="EMBL" id="SCKG01000002">
    <property type="protein sequence ID" value="TDH15750.1"/>
    <property type="molecule type" value="Genomic_DNA"/>
</dbReference>
<evidence type="ECO:0000259" key="6">
    <source>
        <dbReference type="PROSITE" id="PS50009"/>
    </source>
</evidence>
<dbReference type="SUPFAM" id="SSF47769">
    <property type="entry name" value="SAM/Pointed domain"/>
    <property type="match status" value="1"/>
</dbReference>
<dbReference type="InterPro" id="IPR044102">
    <property type="entry name" value="SH2_SHEP1/BCAR3/NSP1"/>
</dbReference>
<dbReference type="Gene3D" id="1.10.150.50">
    <property type="entry name" value="Transcription Factor, Ets-1"/>
    <property type="match status" value="1"/>
</dbReference>
<dbReference type="InterPro" id="IPR023578">
    <property type="entry name" value="Ras_GEF_dom_sf"/>
</dbReference>
<dbReference type="InterPro" id="IPR001660">
    <property type="entry name" value="SAM"/>
</dbReference>
<dbReference type="InterPro" id="IPR013761">
    <property type="entry name" value="SAM/pointed_sf"/>
</dbReference>
<dbReference type="PANTHER" id="PTHR14247">
    <property type="entry name" value="BREAST CANCER ANTI-ESTROGEN RESISTANCE PROTEIN 3 HOMOLOG-LIKE PROTEIN"/>
    <property type="match status" value="1"/>
</dbReference>
<dbReference type="InterPro" id="IPR036860">
    <property type="entry name" value="SH2_dom_sf"/>
</dbReference>
<dbReference type="CDD" id="cd10337">
    <property type="entry name" value="SH2_BCAR3"/>
    <property type="match status" value="1"/>
</dbReference>
<evidence type="ECO:0000313" key="9">
    <source>
        <dbReference type="Proteomes" id="UP000295070"/>
    </source>
</evidence>
<evidence type="ECO:0000259" key="5">
    <source>
        <dbReference type="PROSITE" id="PS50001"/>
    </source>
</evidence>
<dbReference type="Proteomes" id="UP000295070">
    <property type="component" value="Chromosome 2"/>
</dbReference>
<dbReference type="Pfam" id="PF00017">
    <property type="entry name" value="SH2"/>
    <property type="match status" value="1"/>
</dbReference>
<dbReference type="PRINTS" id="PR00401">
    <property type="entry name" value="SH2DOMAIN"/>
</dbReference>
<dbReference type="FunFam" id="3.30.505.10:FF:000013">
    <property type="entry name" value="SH2 domain-containing protein 3C isoform X1"/>
    <property type="match status" value="1"/>
</dbReference>
<keyword evidence="1 3" id="KW-0727">SH2 domain</keyword>
<dbReference type="STRING" id="8167.A0A484DM24"/>
<feature type="region of interest" description="Disordered" evidence="4">
    <location>
        <begin position="351"/>
        <end position="392"/>
    </location>
</feature>
<dbReference type="InterPro" id="IPR000980">
    <property type="entry name" value="SH2"/>
</dbReference>
<accession>A0A484DM24</accession>
<dbReference type="PROSITE" id="PS50009">
    <property type="entry name" value="RASGEF_CAT"/>
    <property type="match status" value="1"/>
</dbReference>
<dbReference type="PANTHER" id="PTHR14247:SF11">
    <property type="entry name" value="SH2 DOMAIN-CONTAINING PROTEIN 3A"/>
    <property type="match status" value="1"/>
</dbReference>
<feature type="compositionally biased region" description="Polar residues" evidence="4">
    <location>
        <begin position="416"/>
        <end position="438"/>
    </location>
</feature>
<comment type="caution">
    <text evidence="8">The sequence shown here is derived from an EMBL/GenBank/DDBJ whole genome shotgun (WGS) entry which is preliminary data.</text>
</comment>
<dbReference type="Gene3D" id="3.30.505.10">
    <property type="entry name" value="SH2 domain"/>
    <property type="match status" value="1"/>
</dbReference>
<dbReference type="CDD" id="cd09487">
    <property type="entry name" value="SAM_superfamily"/>
    <property type="match status" value="1"/>
</dbReference>
<sequence length="898" mass="101539">MSDYYFISSLLRNLCRKKHVQACVCACVLVCNKYLLCFCCSDMNNRSIAWWLRQIGLPQYTKTLEREYYGLEGLLCVTDGELKDSGIEDATHRETILNQLSRHRQRLDPHSVSYLTERPKSGVQVERRVSRKYSLGSSMDLVKPRKDLFRQSVLPRLQRADKKNRLSASCSQLRPLNEDNTIKHVWDERAVKRTDSKRRSVSAYFSQLKVFGGRRDMDLIKKELEEELKLSTDDPTSHAWYHGPLSREAAESLFERDGDFLVRDSSSAPGDYVLSCFWKDAPMHFKIIQVMLRPKKGYSKKLFQFEEDRFDNVPALIRFYVGGRRPISQASGAVIFHPITRTLPLRIISERQAEPTSSSRSSSSSSSSRGAGREKHTEANIRRSFSSGHTDTLQVNQLLRSGSQPANMENVGCRPSLQSAQSDSNLRPGVPQNSQSEDSGPAPISPVFRTGSEPLLSPRPRHTRPSYPGGGVTLRGSDGQLHPRAPPKPLRVSAFFGNAIPLPPTDQDGDPSSFYDELVIRVPESQRKGHVDRLRAEEKWQSRARLTETSFGFLEAEKREALSQLSLTQERKTVEVEDWHFEKPHVESVSCFQLDQFESLLLPKNNRPLEPTVLLALKELFNRSNPDTTALHMLSVDCQVARIVGVTDEQKTIMGVGSGLELVTLPHGRQLRQDLLERHHLIALGVAVDILGCTGTLSQRATVLHKLILVAQALKERAHNLYSFSAVMKALEMPQITRLEMTWRALRRNNTESAVLFEKKLKPFMKLLNEGDDSVVQGPIAVPHLVPLLMVMEGDDPVENSERGCQLLYNVLQSARSAALHAHDYQQHAHTLLTGNWEPVPELLEAFRTEFALRLFWGQSGAVADRKERYEKFDKILCVLSDKLEPAEITPQQADPLT</sequence>
<dbReference type="PROSITE" id="PS50105">
    <property type="entry name" value="SAM_DOMAIN"/>
    <property type="match status" value="1"/>
</dbReference>
<organism evidence="8 9">
    <name type="scientific">Perca flavescens</name>
    <name type="common">American yellow perch</name>
    <name type="synonym">Morone flavescens</name>
    <dbReference type="NCBI Taxonomy" id="8167"/>
    <lineage>
        <taxon>Eukaryota</taxon>
        <taxon>Metazoa</taxon>
        <taxon>Chordata</taxon>
        <taxon>Craniata</taxon>
        <taxon>Vertebrata</taxon>
        <taxon>Euteleostomi</taxon>
        <taxon>Actinopterygii</taxon>
        <taxon>Neopterygii</taxon>
        <taxon>Teleostei</taxon>
        <taxon>Neoteleostei</taxon>
        <taxon>Acanthomorphata</taxon>
        <taxon>Eupercaria</taxon>
        <taxon>Perciformes</taxon>
        <taxon>Percoidei</taxon>
        <taxon>Percidae</taxon>
        <taxon>Percinae</taxon>
        <taxon>Perca</taxon>
    </lineage>
</organism>
<feature type="domain" description="Ras-GEF" evidence="6">
    <location>
        <begin position="625"/>
        <end position="887"/>
    </location>
</feature>
<dbReference type="Pfam" id="PF00536">
    <property type="entry name" value="SAM_1"/>
    <property type="match status" value="1"/>
</dbReference>
<dbReference type="InterPro" id="IPR001895">
    <property type="entry name" value="RASGEF_cat_dom"/>
</dbReference>
<reference evidence="8 9" key="1">
    <citation type="submission" date="2019-01" db="EMBL/GenBank/DDBJ databases">
        <title>A chromosome-scale genome assembly of the yellow perch, Perca flavescens.</title>
        <authorList>
            <person name="Feron R."/>
            <person name="Morvezen R."/>
            <person name="Bestin A."/>
            <person name="Haffray P."/>
            <person name="Klopp C."/>
            <person name="Zahm M."/>
            <person name="Cabau C."/>
            <person name="Roques C."/>
            <person name="Donnadieu C."/>
            <person name="Bouchez O."/>
            <person name="Christie M."/>
            <person name="Larson W."/>
            <person name="Guiguen Y."/>
        </authorList>
    </citation>
    <scope>NUCLEOTIDE SEQUENCE [LARGE SCALE GENOMIC DNA]</scope>
    <source>
        <strain evidence="8">YP-PL-M2</strain>
        <tissue evidence="8">Blood</tissue>
    </source>
</reference>
<feature type="region of interest" description="Disordered" evidence="4">
    <location>
        <begin position="404"/>
        <end position="489"/>
    </location>
</feature>
<dbReference type="SMART" id="SM00252">
    <property type="entry name" value="SH2"/>
    <property type="match status" value="1"/>
</dbReference>
<keyword evidence="9" id="KW-1185">Reference proteome</keyword>
<feature type="compositionally biased region" description="Polar residues" evidence="4">
    <location>
        <begin position="383"/>
        <end position="392"/>
    </location>
</feature>
<feature type="domain" description="SAM" evidence="7">
    <location>
        <begin position="43"/>
        <end position="106"/>
    </location>
</feature>
<evidence type="ECO:0000259" key="7">
    <source>
        <dbReference type="PROSITE" id="PS50105"/>
    </source>
</evidence>
<dbReference type="GO" id="GO:0005085">
    <property type="term" value="F:guanyl-nucleotide exchange factor activity"/>
    <property type="evidence" value="ECO:0007669"/>
    <property type="project" value="UniProtKB-KW"/>
</dbReference>
<evidence type="ECO:0000256" key="1">
    <source>
        <dbReference type="ARBA" id="ARBA00022999"/>
    </source>
</evidence>
<dbReference type="SMART" id="SM00454">
    <property type="entry name" value="SAM"/>
    <property type="match status" value="1"/>
</dbReference>
<dbReference type="AlphaFoldDB" id="A0A484DM24"/>
<gene>
    <name evidence="8" type="ORF">EPR50_G00012900</name>
</gene>